<gene>
    <name evidence="2" type="ORF">CAPTEDRAFT_209612</name>
</gene>
<organism evidence="2">
    <name type="scientific">Capitella teleta</name>
    <name type="common">Polychaete worm</name>
    <dbReference type="NCBI Taxonomy" id="283909"/>
    <lineage>
        <taxon>Eukaryota</taxon>
        <taxon>Metazoa</taxon>
        <taxon>Spiralia</taxon>
        <taxon>Lophotrochozoa</taxon>
        <taxon>Annelida</taxon>
        <taxon>Polychaeta</taxon>
        <taxon>Sedentaria</taxon>
        <taxon>Scolecida</taxon>
        <taxon>Capitellidae</taxon>
        <taxon>Capitella</taxon>
    </lineage>
</organism>
<name>R7TAN5_CAPTE</name>
<sequence>MPARVSGAISHGARRRRPGAALQRDTFPTSPYLKEKAVKGATHENSTESLTPRWEAEGSEERTQCLKGKHMLRHNEVSKEKVTFILDEGKMVALKERKVTKHMAGTRFNQRRY</sequence>
<proteinExistence type="predicted"/>
<reference evidence="2 4" key="2">
    <citation type="journal article" date="2013" name="Nature">
        <title>Insights into bilaterian evolution from three spiralian genomes.</title>
        <authorList>
            <person name="Simakov O."/>
            <person name="Marletaz F."/>
            <person name="Cho S.J."/>
            <person name="Edsinger-Gonzales E."/>
            <person name="Havlak P."/>
            <person name="Hellsten U."/>
            <person name="Kuo D.H."/>
            <person name="Larsson T."/>
            <person name="Lv J."/>
            <person name="Arendt D."/>
            <person name="Savage R."/>
            <person name="Osoegawa K."/>
            <person name="de Jong P."/>
            <person name="Grimwood J."/>
            <person name="Chapman J.A."/>
            <person name="Shapiro H."/>
            <person name="Aerts A."/>
            <person name="Otillar R.P."/>
            <person name="Terry A.Y."/>
            <person name="Boore J.L."/>
            <person name="Grigoriev I.V."/>
            <person name="Lindberg D.R."/>
            <person name="Seaver E.C."/>
            <person name="Weisblat D.A."/>
            <person name="Putnam N.H."/>
            <person name="Rokhsar D.S."/>
        </authorList>
    </citation>
    <scope>NUCLEOTIDE SEQUENCE</scope>
    <source>
        <strain evidence="2 4">I ESC-2004</strain>
    </source>
</reference>
<evidence type="ECO:0000313" key="2">
    <source>
        <dbReference type="EMBL" id="ELT90562.1"/>
    </source>
</evidence>
<keyword evidence="4" id="KW-1185">Reference proteome</keyword>
<feature type="compositionally biased region" description="Basic and acidic residues" evidence="1">
    <location>
        <begin position="33"/>
        <end position="46"/>
    </location>
</feature>
<dbReference type="EMBL" id="AMQN01014283">
    <property type="status" value="NOT_ANNOTATED_CDS"/>
    <property type="molecule type" value="Genomic_DNA"/>
</dbReference>
<feature type="region of interest" description="Disordered" evidence="1">
    <location>
        <begin position="1"/>
        <end position="61"/>
    </location>
</feature>
<reference evidence="4" key="1">
    <citation type="submission" date="2012-12" db="EMBL/GenBank/DDBJ databases">
        <authorList>
            <person name="Hellsten U."/>
            <person name="Grimwood J."/>
            <person name="Chapman J.A."/>
            <person name="Shapiro H."/>
            <person name="Aerts A."/>
            <person name="Otillar R.P."/>
            <person name="Terry A.Y."/>
            <person name="Boore J.L."/>
            <person name="Simakov O."/>
            <person name="Marletaz F."/>
            <person name="Cho S.-J."/>
            <person name="Edsinger-Gonzales E."/>
            <person name="Havlak P."/>
            <person name="Kuo D.-H."/>
            <person name="Larsson T."/>
            <person name="Lv J."/>
            <person name="Arendt D."/>
            <person name="Savage R."/>
            <person name="Osoegawa K."/>
            <person name="de Jong P."/>
            <person name="Lindberg D.R."/>
            <person name="Seaver E.C."/>
            <person name="Weisblat D.A."/>
            <person name="Putnam N.H."/>
            <person name="Grigoriev I.V."/>
            <person name="Rokhsar D.S."/>
        </authorList>
    </citation>
    <scope>NUCLEOTIDE SEQUENCE</scope>
    <source>
        <strain evidence="4">I ESC-2004</strain>
    </source>
</reference>
<accession>R7TAN5</accession>
<dbReference type="EnsemblMetazoa" id="CapteT209612">
    <property type="protein sequence ID" value="CapteP209612"/>
    <property type="gene ID" value="CapteG209612"/>
</dbReference>
<dbReference type="AlphaFoldDB" id="R7TAN5"/>
<dbReference type="EMBL" id="KB310854">
    <property type="protein sequence ID" value="ELT90562.1"/>
    <property type="molecule type" value="Genomic_DNA"/>
</dbReference>
<protein>
    <submittedName>
        <fullName evidence="2 3">Uncharacterized protein</fullName>
    </submittedName>
</protein>
<dbReference type="Proteomes" id="UP000014760">
    <property type="component" value="Unassembled WGS sequence"/>
</dbReference>
<reference evidence="3" key="3">
    <citation type="submission" date="2015-06" db="UniProtKB">
        <authorList>
            <consortium name="EnsemblMetazoa"/>
        </authorList>
    </citation>
    <scope>IDENTIFICATION</scope>
</reference>
<evidence type="ECO:0000256" key="1">
    <source>
        <dbReference type="SAM" id="MobiDB-lite"/>
    </source>
</evidence>
<evidence type="ECO:0000313" key="3">
    <source>
        <dbReference type="EnsemblMetazoa" id="CapteP209612"/>
    </source>
</evidence>
<dbReference type="HOGENOM" id="CLU_2135874_0_0_1"/>
<evidence type="ECO:0000313" key="4">
    <source>
        <dbReference type="Proteomes" id="UP000014760"/>
    </source>
</evidence>